<evidence type="ECO:0000256" key="2">
    <source>
        <dbReference type="ARBA" id="ARBA00009446"/>
    </source>
</evidence>
<dbReference type="InterPro" id="IPR013497">
    <property type="entry name" value="Topo_IA_cen"/>
</dbReference>
<dbReference type="GO" id="GO:0006265">
    <property type="term" value="P:DNA topological change"/>
    <property type="evidence" value="ECO:0007669"/>
    <property type="project" value="UniProtKB-UniRule"/>
</dbReference>
<name>A0A143BLF0_9BACT</name>
<dbReference type="CDD" id="cd03363">
    <property type="entry name" value="TOPRIM_TopoIA_TopoI"/>
    <property type="match status" value="1"/>
</dbReference>
<dbReference type="InterPro" id="IPR023406">
    <property type="entry name" value="Topo_IA_AS"/>
</dbReference>
<feature type="domain" description="Toprim" evidence="12">
    <location>
        <begin position="64"/>
        <end position="179"/>
    </location>
</feature>
<dbReference type="Gene3D" id="1.10.460.10">
    <property type="entry name" value="Topoisomerase I, domain 2"/>
    <property type="match status" value="1"/>
</dbReference>
<evidence type="ECO:0000256" key="4">
    <source>
        <dbReference type="ARBA" id="ARBA00022771"/>
    </source>
</evidence>
<dbReference type="Pfam" id="PF01751">
    <property type="entry name" value="Toprim"/>
    <property type="match status" value="1"/>
</dbReference>
<dbReference type="InterPro" id="IPR013825">
    <property type="entry name" value="Topo_IA_cen_sub2"/>
</dbReference>
<keyword evidence="8 10" id="KW-0238">DNA-binding</keyword>
<evidence type="ECO:0000313" key="15">
    <source>
        <dbReference type="Proteomes" id="UP000076404"/>
    </source>
</evidence>
<keyword evidence="4" id="KW-0863">Zinc-finger</keyword>
<dbReference type="SUPFAM" id="SSF57783">
    <property type="entry name" value="Zinc beta-ribbon"/>
    <property type="match status" value="2"/>
</dbReference>
<keyword evidence="3" id="KW-0479">Metal-binding</keyword>
<comment type="similarity">
    <text evidence="2 10">Belongs to the type IA topoisomerase family.</text>
</comment>
<evidence type="ECO:0000259" key="13">
    <source>
        <dbReference type="PROSITE" id="PS52039"/>
    </source>
</evidence>
<feature type="site" description="Interaction with DNA" evidence="10">
    <location>
        <position position="221"/>
    </location>
</feature>
<feature type="domain" description="Topo IA-type catalytic" evidence="13">
    <location>
        <begin position="195"/>
        <end position="633"/>
    </location>
</feature>
<feature type="active site" description="O-(5'-phospho-DNA)-tyrosine intermediate" evidence="10">
    <location>
        <position position="365"/>
    </location>
</feature>
<keyword evidence="5" id="KW-0862">Zinc</keyword>
<dbReference type="Gene3D" id="2.70.20.10">
    <property type="entry name" value="Topoisomerase I, domain 3"/>
    <property type="match status" value="1"/>
</dbReference>
<evidence type="ECO:0000256" key="5">
    <source>
        <dbReference type="ARBA" id="ARBA00022833"/>
    </source>
</evidence>
<feature type="compositionally biased region" description="Basic residues" evidence="11">
    <location>
        <begin position="1"/>
        <end position="15"/>
    </location>
</feature>
<dbReference type="OrthoDB" id="9804262at2"/>
<feature type="compositionally biased region" description="Basic and acidic residues" evidence="11">
    <location>
        <begin position="410"/>
        <end position="426"/>
    </location>
</feature>
<accession>A0A143BLF0</accession>
<evidence type="ECO:0000256" key="10">
    <source>
        <dbReference type="HAMAP-Rule" id="MF_00952"/>
    </source>
</evidence>
<organism evidence="14 15">
    <name type="scientific">Gemmatimonas phototrophica</name>
    <dbReference type="NCBI Taxonomy" id="1379270"/>
    <lineage>
        <taxon>Bacteria</taxon>
        <taxon>Pseudomonadati</taxon>
        <taxon>Gemmatimonadota</taxon>
        <taxon>Gemmatimonadia</taxon>
        <taxon>Gemmatimonadales</taxon>
        <taxon>Gemmatimonadaceae</taxon>
        <taxon>Gemmatimonas</taxon>
    </lineage>
</organism>
<dbReference type="InterPro" id="IPR006171">
    <property type="entry name" value="TOPRIM_dom"/>
</dbReference>
<reference evidence="14 15" key="1">
    <citation type="journal article" date="2014" name="Proc. Natl. Acad. Sci. U.S.A.">
        <title>Functional type 2 photosynthetic reaction centers found in the rare bacterial phylum Gemmatimonadetes.</title>
        <authorList>
            <person name="Zeng Y."/>
            <person name="Feng F."/>
            <person name="Medova H."/>
            <person name="Dean J."/>
            <person name="Koblizek M."/>
        </authorList>
    </citation>
    <scope>NUCLEOTIDE SEQUENCE [LARGE SCALE GENOMIC DNA]</scope>
    <source>
        <strain evidence="14 15">AP64</strain>
    </source>
</reference>
<feature type="site" description="Interaction with DNA" evidence="10">
    <location>
        <position position="94"/>
    </location>
</feature>
<evidence type="ECO:0000256" key="11">
    <source>
        <dbReference type="SAM" id="MobiDB-lite"/>
    </source>
</evidence>
<keyword evidence="6" id="KW-0460">Magnesium</keyword>
<keyword evidence="9 10" id="KW-0413">Isomerase</keyword>
<dbReference type="SMART" id="SM00493">
    <property type="entry name" value="TOPRIM"/>
    <property type="match status" value="1"/>
</dbReference>
<dbReference type="InterPro" id="IPR003601">
    <property type="entry name" value="Topo_IA_2"/>
</dbReference>
<dbReference type="RefSeq" id="WP_053334046.1">
    <property type="nucleotide sequence ID" value="NZ_CP011454.1"/>
</dbReference>
<keyword evidence="7 10" id="KW-0799">Topoisomerase</keyword>
<dbReference type="InterPro" id="IPR028612">
    <property type="entry name" value="Topoisom_1_IA"/>
</dbReference>
<dbReference type="Proteomes" id="UP000076404">
    <property type="component" value="Chromosome"/>
</dbReference>
<dbReference type="PROSITE" id="PS52039">
    <property type="entry name" value="TOPO_IA_2"/>
    <property type="match status" value="1"/>
</dbReference>
<dbReference type="NCBIfam" id="TIGR01051">
    <property type="entry name" value="topA_bact"/>
    <property type="match status" value="1"/>
</dbReference>
<dbReference type="InterPro" id="IPR013498">
    <property type="entry name" value="Topo_IA_Znf"/>
</dbReference>
<dbReference type="SMART" id="SM00437">
    <property type="entry name" value="TOP1Ac"/>
    <property type="match status" value="1"/>
</dbReference>
<dbReference type="PROSITE" id="PS50880">
    <property type="entry name" value="TOPRIM"/>
    <property type="match status" value="1"/>
</dbReference>
<evidence type="ECO:0000313" key="14">
    <source>
        <dbReference type="EMBL" id="AMW05433.1"/>
    </source>
</evidence>
<dbReference type="InterPro" id="IPR013826">
    <property type="entry name" value="Topo_IA_cen_sub3"/>
</dbReference>
<dbReference type="eggNOG" id="COG0550">
    <property type="taxonomic scope" value="Bacteria"/>
</dbReference>
<dbReference type="SMART" id="SM00436">
    <property type="entry name" value="TOP1Bc"/>
    <property type="match status" value="1"/>
</dbReference>
<evidence type="ECO:0000259" key="12">
    <source>
        <dbReference type="PROSITE" id="PS50880"/>
    </source>
</evidence>
<dbReference type="CDD" id="cd00186">
    <property type="entry name" value="TOP1Ac"/>
    <property type="match status" value="1"/>
</dbReference>
<comment type="catalytic activity">
    <reaction evidence="1 10">
        <text>ATP-independent breakage of single-stranded DNA, followed by passage and rejoining.</text>
        <dbReference type="EC" id="5.6.2.1"/>
    </reaction>
</comment>
<dbReference type="Pfam" id="PF01396">
    <property type="entry name" value="Zn_ribbon_Top1"/>
    <property type="match status" value="3"/>
</dbReference>
<dbReference type="EC" id="5.6.2.1" evidence="10"/>
<feature type="site" description="Interaction with DNA" evidence="10">
    <location>
        <position position="367"/>
    </location>
</feature>
<dbReference type="Gene3D" id="1.10.290.10">
    <property type="entry name" value="Topoisomerase I, domain 4"/>
    <property type="match status" value="1"/>
</dbReference>
<dbReference type="PRINTS" id="PR00417">
    <property type="entry name" value="PRTPISMRASEI"/>
</dbReference>
<dbReference type="GO" id="GO:0003917">
    <property type="term" value="F:DNA topoisomerase type I (single strand cut, ATP-independent) activity"/>
    <property type="evidence" value="ECO:0007669"/>
    <property type="project" value="UniProtKB-UniRule"/>
</dbReference>
<dbReference type="STRING" id="1379270.GEMMAAP_12735"/>
<dbReference type="Pfam" id="PF01131">
    <property type="entry name" value="Topoisom_bac"/>
    <property type="match status" value="1"/>
</dbReference>
<feature type="compositionally biased region" description="Basic residues" evidence="11">
    <location>
        <begin position="23"/>
        <end position="44"/>
    </location>
</feature>
<feature type="site" description="Interaction with DNA" evidence="10">
    <location>
        <position position="214"/>
    </location>
</feature>
<reference evidence="14 15" key="2">
    <citation type="journal article" date="2016" name="Environ. Microbiol. Rep.">
        <title>Metagenomic evidence for the presence of phototrophic Gemmatimonadetes bacteria in diverse environments.</title>
        <authorList>
            <person name="Zeng Y."/>
            <person name="Baumbach J."/>
            <person name="Barbosa E.G."/>
            <person name="Azevedo V."/>
            <person name="Zhang C."/>
            <person name="Koblizek M."/>
        </authorList>
    </citation>
    <scope>NUCLEOTIDE SEQUENCE [LARGE SCALE GENOMIC DNA]</scope>
    <source>
        <strain evidence="14 15">AP64</strain>
    </source>
</reference>
<evidence type="ECO:0000256" key="1">
    <source>
        <dbReference type="ARBA" id="ARBA00000213"/>
    </source>
</evidence>
<dbReference type="Gene3D" id="3.40.50.140">
    <property type="match status" value="1"/>
</dbReference>
<feature type="site" description="Interaction with DNA" evidence="10">
    <location>
        <position position="565"/>
    </location>
</feature>
<protein>
    <recommendedName>
        <fullName evidence="10">DNA topoisomerase 1</fullName>
        <ecNumber evidence="10">5.6.2.1</ecNumber>
    </recommendedName>
    <alternativeName>
        <fullName evidence="10">DNA topoisomerase I</fullName>
    </alternativeName>
</protein>
<dbReference type="InterPro" id="IPR000380">
    <property type="entry name" value="Topo_IA"/>
</dbReference>
<dbReference type="InterPro" id="IPR005733">
    <property type="entry name" value="TopoI_bac-type"/>
</dbReference>
<gene>
    <name evidence="10" type="primary">topA</name>
    <name evidence="14" type="ORF">GEMMAAP_12735</name>
</gene>
<evidence type="ECO:0000256" key="9">
    <source>
        <dbReference type="ARBA" id="ARBA00023235"/>
    </source>
</evidence>
<feature type="region of interest" description="Disordered" evidence="11">
    <location>
        <begin position="1"/>
        <end position="56"/>
    </location>
</feature>
<dbReference type="Gene3D" id="3.30.65.10">
    <property type="entry name" value="Bacterial Topoisomerase I, domain 1"/>
    <property type="match status" value="3"/>
</dbReference>
<dbReference type="GO" id="GO:0005694">
    <property type="term" value="C:chromosome"/>
    <property type="evidence" value="ECO:0007669"/>
    <property type="project" value="InterPro"/>
</dbReference>
<dbReference type="KEGG" id="gph:GEMMAAP_12735"/>
<dbReference type="SUPFAM" id="SSF56712">
    <property type="entry name" value="Prokaryotic type I DNA topoisomerase"/>
    <property type="match status" value="1"/>
</dbReference>
<comment type="function">
    <text evidence="10">Releases the supercoiling and torsional tension of DNA, which is introduced during the DNA replication and transcription, by transiently cleaving and rejoining one strand of the DNA duplex. Introduces a single-strand break via transesterification at a target site in duplex DNA. The scissile phosphodiester is attacked by the catalytic tyrosine of the enzyme, resulting in the formation of a DNA-(5'-phosphotyrosyl)-enzyme intermediate and the expulsion of a 3'-OH DNA strand. The free DNA strand then undergoes passage around the unbroken strand, thus removing DNA supercoils. Finally, in the religation step, the DNA 3'-OH attacks the covalent intermediate to expel the active-site tyrosine and restore the DNA phosphodiester backbone.</text>
</comment>
<feature type="region of interest" description="Interaction with DNA" evidence="10">
    <location>
        <begin position="229"/>
        <end position="234"/>
    </location>
</feature>
<dbReference type="GO" id="GO:0008270">
    <property type="term" value="F:zinc ion binding"/>
    <property type="evidence" value="ECO:0007669"/>
    <property type="project" value="UniProtKB-KW"/>
</dbReference>
<dbReference type="InterPro" id="IPR013824">
    <property type="entry name" value="Topo_IA_cen_sub1"/>
</dbReference>
<evidence type="ECO:0000256" key="8">
    <source>
        <dbReference type="ARBA" id="ARBA00023125"/>
    </source>
</evidence>
<dbReference type="InterPro" id="IPR034149">
    <property type="entry name" value="TOPRIM_TopoI"/>
</dbReference>
<dbReference type="InterPro" id="IPR023405">
    <property type="entry name" value="Topo_IA_core_domain"/>
</dbReference>
<feature type="region of interest" description="Disordered" evidence="11">
    <location>
        <begin position="396"/>
        <end position="426"/>
    </location>
</feature>
<feature type="site" description="Interaction with DNA" evidence="10">
    <location>
        <position position="205"/>
    </location>
</feature>
<keyword evidence="15" id="KW-1185">Reference proteome</keyword>
<proteinExistence type="inferred from homology"/>
<evidence type="ECO:0000256" key="3">
    <source>
        <dbReference type="ARBA" id="ARBA00022723"/>
    </source>
</evidence>
<dbReference type="PANTHER" id="PTHR42785:SF1">
    <property type="entry name" value="DNA TOPOISOMERASE"/>
    <property type="match status" value="1"/>
</dbReference>
<evidence type="ECO:0000256" key="7">
    <source>
        <dbReference type="ARBA" id="ARBA00023029"/>
    </source>
</evidence>
<dbReference type="EMBL" id="CP011454">
    <property type="protein sequence ID" value="AMW05433.1"/>
    <property type="molecule type" value="Genomic_DNA"/>
</dbReference>
<dbReference type="GO" id="GO:0003677">
    <property type="term" value="F:DNA binding"/>
    <property type="evidence" value="ECO:0007669"/>
    <property type="project" value="UniProtKB-KW"/>
</dbReference>
<dbReference type="AlphaFoldDB" id="A0A143BLF0"/>
<sequence length="825" mass="91560">MPTKKAAPKTAKKATAKPAAKSAAKKAPAKKAAAKKSAVKKVASRKAAPVELEEELEPAPAGGTSLVIVESPAKAKTIGKYLGRGYTVRATVGHVRDLPAKKLGIDIDHGFAPEYVTIEGKEDILTDLKKIAKGAREIFIATDPDREGEAIGWHVEQYFTQPKRHAVSAPIRRVMFHEITKDAVHKSMAKPMDIDNKKVEAQQARRVLDRLVGYKASPVLWKTVKKGLSAGRVQTVALRLIVEREREIRAFTPVEYWSIAADLQKGQQPFSAKLHHVDGKKPEISTGAEADAILADLKGRKEFEVTEVKRRERRKNPAAPFTTSTLQQEAAKKLGFGSKRTMRLAQDLYEGIDVGIDGATGLITYMRTDSTRVSEDAANTAREALRSQFGEDFLSPQPQLYPSGKANAQDAHEGVRPTDPSRRPEQVQKYLTADQFKLYQLIWQRFMASQMAPAVFDTTTVDFDIATKGRQCLFRATGSVIKFQGFLALYREAREEGDSKALEDEQALPFLEMGEKVPVKAITPTQHFTEPPPRFSEASLVKELERLGIGRPSTYASIISVLAERRYVALEQRRFFPSELGETVEKVMVKKFPDLFDVHFTAKMELELDKIADGDANWIEVLGEEWSKIKKNLHDDDLPQLIGEAYDLSALETERCPECGGKLVAKGGFFGPFVACENHPKVCKYTRPIKGEKKPAELTKYMCQECGEPMVIRHGRSGDFLGCSKFPKCRGTRSMPTGVKCPKDGGEIAERRSKKRGKAFYGCENYPNCDFVVWDKPVAETCPECGYVGAEAKSNKTRGSFRKCLKCTNEWDVAAPDEAEVAEVA</sequence>
<dbReference type="PROSITE" id="PS00396">
    <property type="entry name" value="TOPO_IA_1"/>
    <property type="match status" value="1"/>
</dbReference>
<dbReference type="InterPro" id="IPR003602">
    <property type="entry name" value="Topo_IA_DNA-bd_dom"/>
</dbReference>
<feature type="site" description="Interaction with DNA" evidence="10">
    <location>
        <position position="206"/>
    </location>
</feature>
<evidence type="ECO:0000256" key="6">
    <source>
        <dbReference type="ARBA" id="ARBA00022842"/>
    </source>
</evidence>
<dbReference type="HAMAP" id="MF_00952">
    <property type="entry name" value="Topoisom_1_prok"/>
    <property type="match status" value="1"/>
</dbReference>
<dbReference type="PANTHER" id="PTHR42785">
    <property type="entry name" value="DNA TOPOISOMERASE, TYPE IA, CORE"/>
    <property type="match status" value="1"/>
</dbReference>
<comment type="subunit">
    <text evidence="10">Monomer.</text>
</comment>
<feature type="site" description="Interaction with DNA" evidence="10">
    <location>
        <position position="209"/>
    </location>
</feature>